<feature type="transmembrane region" description="Helical" evidence="2">
    <location>
        <begin position="239"/>
        <end position="261"/>
    </location>
</feature>
<accession>A0ABD2KX74</accession>
<keyword evidence="2" id="KW-0472">Membrane</keyword>
<organism evidence="3 4">
    <name type="scientific">Heterodera trifolii</name>
    <dbReference type="NCBI Taxonomy" id="157864"/>
    <lineage>
        <taxon>Eukaryota</taxon>
        <taxon>Metazoa</taxon>
        <taxon>Ecdysozoa</taxon>
        <taxon>Nematoda</taxon>
        <taxon>Chromadorea</taxon>
        <taxon>Rhabditida</taxon>
        <taxon>Tylenchina</taxon>
        <taxon>Tylenchomorpha</taxon>
        <taxon>Tylenchoidea</taxon>
        <taxon>Heteroderidae</taxon>
        <taxon>Heteroderinae</taxon>
        <taxon>Heterodera</taxon>
    </lineage>
</organism>
<evidence type="ECO:0000256" key="2">
    <source>
        <dbReference type="SAM" id="Phobius"/>
    </source>
</evidence>
<gene>
    <name evidence="3" type="ORF">niasHT_014225</name>
</gene>
<evidence type="ECO:0000313" key="3">
    <source>
        <dbReference type="EMBL" id="KAL3107508.1"/>
    </source>
</evidence>
<feature type="region of interest" description="Disordered" evidence="1">
    <location>
        <begin position="164"/>
        <end position="211"/>
    </location>
</feature>
<feature type="transmembrane region" description="Helical" evidence="2">
    <location>
        <begin position="267"/>
        <end position="290"/>
    </location>
</feature>
<evidence type="ECO:0000313" key="4">
    <source>
        <dbReference type="Proteomes" id="UP001620626"/>
    </source>
</evidence>
<feature type="compositionally biased region" description="Acidic residues" evidence="1">
    <location>
        <begin position="194"/>
        <end position="204"/>
    </location>
</feature>
<proteinExistence type="predicted"/>
<keyword evidence="2" id="KW-0812">Transmembrane</keyword>
<dbReference type="AlphaFoldDB" id="A0ABD2KX74"/>
<dbReference type="Proteomes" id="UP001620626">
    <property type="component" value="Unassembled WGS sequence"/>
</dbReference>
<sequence length="314" mass="35626">MFQTAPNFIFETNYNNFSGANKNDANLAVKWLQNYGDIFCNVNFFEEDGQNSEPLTKNGKILENFKEIRTIFCQGFEDGKTVEEAAKAVEDLAVQFLAQLSEDQQIKKALEQKVEKHGQNIAEEIGQIWPDDKESQGKVQKIAKNFTFLLQAFFDSFSAEGHKNVGKQMRQRRKKRMDQGRQHNGTLNGGVPTNDDDDDDDDGQMPETVRPNGTFNIEQQQQNAVAASHTFEIETSIRCAFFAAISAIGFGALIYPSYHIFYGDAQLVYWVYFGIVLLFIFLSLGMFIFIDPCINYIVFLVRHLLGNRTPSSST</sequence>
<keyword evidence="4" id="KW-1185">Reference proteome</keyword>
<protein>
    <submittedName>
        <fullName evidence="3">Uncharacterized protein</fullName>
    </submittedName>
</protein>
<comment type="caution">
    <text evidence="3">The sequence shown here is derived from an EMBL/GenBank/DDBJ whole genome shotgun (WGS) entry which is preliminary data.</text>
</comment>
<dbReference type="EMBL" id="JBICBT010000616">
    <property type="protein sequence ID" value="KAL3107508.1"/>
    <property type="molecule type" value="Genomic_DNA"/>
</dbReference>
<keyword evidence="2" id="KW-1133">Transmembrane helix</keyword>
<reference evidence="3 4" key="1">
    <citation type="submission" date="2024-10" db="EMBL/GenBank/DDBJ databases">
        <authorList>
            <person name="Kim D."/>
        </authorList>
    </citation>
    <scope>NUCLEOTIDE SEQUENCE [LARGE SCALE GENOMIC DNA]</scope>
    <source>
        <strain evidence="3">BH-2024</strain>
    </source>
</reference>
<name>A0ABD2KX74_9BILA</name>
<evidence type="ECO:0000256" key="1">
    <source>
        <dbReference type="SAM" id="MobiDB-lite"/>
    </source>
</evidence>